<dbReference type="NCBIfam" id="TIGR00152">
    <property type="entry name" value="dephospho-CoA kinase"/>
    <property type="match status" value="1"/>
</dbReference>
<evidence type="ECO:0000313" key="8">
    <source>
        <dbReference type="EMBL" id="KUG03889.1"/>
    </source>
</evidence>
<keyword evidence="4" id="KW-0547">Nucleotide-binding</keyword>
<dbReference type="SUPFAM" id="SSF52540">
    <property type="entry name" value="P-loop containing nucleoside triphosphate hydrolases"/>
    <property type="match status" value="1"/>
</dbReference>
<dbReference type="GO" id="GO:0015937">
    <property type="term" value="P:coenzyme A biosynthetic process"/>
    <property type="evidence" value="ECO:0007669"/>
    <property type="project" value="UniProtKB-KW"/>
</dbReference>
<keyword evidence="2" id="KW-0963">Cytoplasm</keyword>
<dbReference type="EMBL" id="LNQE01001865">
    <property type="protein sequence ID" value="KUG03889.1"/>
    <property type="molecule type" value="Genomic_DNA"/>
</dbReference>
<evidence type="ECO:0000256" key="5">
    <source>
        <dbReference type="ARBA" id="ARBA00022777"/>
    </source>
</evidence>
<dbReference type="PANTHER" id="PTHR10695:SF46">
    <property type="entry name" value="BIFUNCTIONAL COENZYME A SYNTHASE-RELATED"/>
    <property type="match status" value="1"/>
</dbReference>
<dbReference type="FunFam" id="3.40.50.300:FF:000991">
    <property type="entry name" value="Dephospho-CoA kinase"/>
    <property type="match status" value="1"/>
</dbReference>
<dbReference type="InterPro" id="IPR001977">
    <property type="entry name" value="Depp_CoAkinase"/>
</dbReference>
<proteinExistence type="inferred from homology"/>
<dbReference type="EC" id="2.7.1.24" evidence="8"/>
<comment type="similarity">
    <text evidence="1">Belongs to the CoaE family.</text>
</comment>
<dbReference type="CDD" id="cd02022">
    <property type="entry name" value="DPCK"/>
    <property type="match status" value="1"/>
</dbReference>
<evidence type="ECO:0000256" key="2">
    <source>
        <dbReference type="ARBA" id="ARBA00022490"/>
    </source>
</evidence>
<evidence type="ECO:0000256" key="1">
    <source>
        <dbReference type="ARBA" id="ARBA00009018"/>
    </source>
</evidence>
<dbReference type="PROSITE" id="PS51219">
    <property type="entry name" value="DPCK"/>
    <property type="match status" value="1"/>
</dbReference>
<dbReference type="InterPro" id="IPR027417">
    <property type="entry name" value="P-loop_NTPase"/>
</dbReference>
<dbReference type="GO" id="GO:0005524">
    <property type="term" value="F:ATP binding"/>
    <property type="evidence" value="ECO:0007669"/>
    <property type="project" value="UniProtKB-KW"/>
</dbReference>
<keyword evidence="3 8" id="KW-0808">Transferase</keyword>
<comment type="caution">
    <text evidence="8">The sequence shown here is derived from an EMBL/GenBank/DDBJ whole genome shotgun (WGS) entry which is preliminary data.</text>
</comment>
<dbReference type="AlphaFoldDB" id="A0A0W8E678"/>
<evidence type="ECO:0000256" key="7">
    <source>
        <dbReference type="ARBA" id="ARBA00022993"/>
    </source>
</evidence>
<protein>
    <submittedName>
        <fullName evidence="8">Dephospho-coa kinase</fullName>
        <ecNumber evidence="8">2.7.1.24</ecNumber>
    </submittedName>
</protein>
<dbReference type="HAMAP" id="MF_00376">
    <property type="entry name" value="Dephospho_CoA_kinase"/>
    <property type="match status" value="1"/>
</dbReference>
<name>A0A0W8E678_9ZZZZ</name>
<evidence type="ECO:0000256" key="3">
    <source>
        <dbReference type="ARBA" id="ARBA00022679"/>
    </source>
</evidence>
<reference evidence="8" key="1">
    <citation type="journal article" date="2015" name="Proc. Natl. Acad. Sci. U.S.A.">
        <title>Networks of energetic and metabolic interactions define dynamics in microbial communities.</title>
        <authorList>
            <person name="Embree M."/>
            <person name="Liu J.K."/>
            <person name="Al-Bassam M.M."/>
            <person name="Zengler K."/>
        </authorList>
    </citation>
    <scope>NUCLEOTIDE SEQUENCE</scope>
</reference>
<keyword evidence="5 8" id="KW-0418">Kinase</keyword>
<dbReference type="PANTHER" id="PTHR10695">
    <property type="entry name" value="DEPHOSPHO-COA KINASE-RELATED"/>
    <property type="match status" value="1"/>
</dbReference>
<accession>A0A0W8E678</accession>
<evidence type="ECO:0000256" key="4">
    <source>
        <dbReference type="ARBA" id="ARBA00022741"/>
    </source>
</evidence>
<gene>
    <name evidence="8" type="ORF">ASZ90_018669</name>
</gene>
<keyword evidence="7" id="KW-0173">Coenzyme A biosynthesis</keyword>
<sequence length="200" mass="22839">MKIIGLTGGIASGKSTASRTLRELGTIIIDADQVARCTVEPGLPAWCDIVEFFGRDILNPDNSINREKLGLRVFSQPDYLIKLNEMTHPRIMDEIRRQLKRTALEHPQGVLVLEVPLLYETNMESLCDMVWVVWVDLETQISRLMKRDGISREDALRRIRSQMSLDEKAQRADLLIDNTGSAEKMRQFIIDNFNRIINSA</sequence>
<dbReference type="Gene3D" id="3.40.50.300">
    <property type="entry name" value="P-loop containing nucleotide triphosphate hydrolases"/>
    <property type="match status" value="1"/>
</dbReference>
<organism evidence="8">
    <name type="scientific">hydrocarbon metagenome</name>
    <dbReference type="NCBI Taxonomy" id="938273"/>
    <lineage>
        <taxon>unclassified sequences</taxon>
        <taxon>metagenomes</taxon>
        <taxon>ecological metagenomes</taxon>
    </lineage>
</organism>
<keyword evidence="6" id="KW-0067">ATP-binding</keyword>
<evidence type="ECO:0000256" key="6">
    <source>
        <dbReference type="ARBA" id="ARBA00022840"/>
    </source>
</evidence>
<dbReference type="GO" id="GO:0004140">
    <property type="term" value="F:dephospho-CoA kinase activity"/>
    <property type="evidence" value="ECO:0007669"/>
    <property type="project" value="UniProtKB-EC"/>
</dbReference>
<dbReference type="Pfam" id="PF01121">
    <property type="entry name" value="CoaE"/>
    <property type="match status" value="1"/>
</dbReference>